<keyword evidence="2" id="KW-1185">Reference proteome</keyword>
<sequence>MLRLTTRLVSKPLYPHFLLAKAFTPRFNEDGRSVTIKAPGAPLHASLPTLDHTQSPKLRESRSSLLGGVGRMKTHWPGVRSLVHLLSLETRSPVGTDWCYQGYGHGHGYGYISSNHPLSLPSESPGRSWIPVTPPTLLVITTPALPDRTWLACRRARGRIKLGSGVA</sequence>
<dbReference type="AlphaFoldDB" id="A0A1Y1Y5M3"/>
<protein>
    <submittedName>
        <fullName evidence="1">Uncharacterized protein</fullName>
    </submittedName>
</protein>
<reference evidence="1 2" key="1">
    <citation type="submission" date="2016-07" db="EMBL/GenBank/DDBJ databases">
        <title>Pervasive Adenine N6-methylation of Active Genes in Fungi.</title>
        <authorList>
            <consortium name="DOE Joint Genome Institute"/>
            <person name="Mondo S.J."/>
            <person name="Dannebaum R.O."/>
            <person name="Kuo R.C."/>
            <person name="Labutti K."/>
            <person name="Haridas S."/>
            <person name="Kuo A."/>
            <person name="Salamov A."/>
            <person name="Ahrendt S.R."/>
            <person name="Lipzen A."/>
            <person name="Sullivan W."/>
            <person name="Andreopoulos W.B."/>
            <person name="Clum A."/>
            <person name="Lindquist E."/>
            <person name="Daum C."/>
            <person name="Ramamoorthy G.K."/>
            <person name="Gryganskyi A."/>
            <person name="Culley D."/>
            <person name="Magnuson J.K."/>
            <person name="James T.Y."/>
            <person name="O'Malley M.A."/>
            <person name="Stajich J.E."/>
            <person name="Spatafora J.W."/>
            <person name="Visel A."/>
            <person name="Grigoriev I.V."/>
        </authorList>
    </citation>
    <scope>NUCLEOTIDE SEQUENCE [LARGE SCALE GENOMIC DNA]</scope>
    <source>
        <strain evidence="1 2">CBS 931.73</strain>
    </source>
</reference>
<dbReference type="Proteomes" id="UP000193498">
    <property type="component" value="Unassembled WGS sequence"/>
</dbReference>
<dbReference type="InParanoid" id="A0A1Y1Y5M3"/>
<dbReference type="EMBL" id="MCFE01000253">
    <property type="protein sequence ID" value="ORX92904.1"/>
    <property type="molecule type" value="Genomic_DNA"/>
</dbReference>
<proteinExistence type="predicted"/>
<evidence type="ECO:0000313" key="2">
    <source>
        <dbReference type="Proteomes" id="UP000193498"/>
    </source>
</evidence>
<gene>
    <name evidence="1" type="ORF">K493DRAFT_353902</name>
</gene>
<organism evidence="1 2">
    <name type="scientific">Basidiobolus meristosporus CBS 931.73</name>
    <dbReference type="NCBI Taxonomy" id="1314790"/>
    <lineage>
        <taxon>Eukaryota</taxon>
        <taxon>Fungi</taxon>
        <taxon>Fungi incertae sedis</taxon>
        <taxon>Zoopagomycota</taxon>
        <taxon>Entomophthoromycotina</taxon>
        <taxon>Basidiobolomycetes</taxon>
        <taxon>Basidiobolales</taxon>
        <taxon>Basidiobolaceae</taxon>
        <taxon>Basidiobolus</taxon>
    </lineage>
</organism>
<accession>A0A1Y1Y5M3</accession>
<comment type="caution">
    <text evidence="1">The sequence shown here is derived from an EMBL/GenBank/DDBJ whole genome shotgun (WGS) entry which is preliminary data.</text>
</comment>
<name>A0A1Y1Y5M3_9FUNG</name>
<evidence type="ECO:0000313" key="1">
    <source>
        <dbReference type="EMBL" id="ORX92904.1"/>
    </source>
</evidence>